<evidence type="ECO:0000313" key="22">
    <source>
        <dbReference type="Proteomes" id="UP000001593"/>
    </source>
</evidence>
<dbReference type="GO" id="GO:0046872">
    <property type="term" value="F:metal ion binding"/>
    <property type="evidence" value="ECO:0007669"/>
    <property type="project" value="UniProtKB-KW"/>
</dbReference>
<dbReference type="Pfam" id="PF13896">
    <property type="entry name" value="Glyco_transf_49"/>
    <property type="match status" value="1"/>
</dbReference>
<keyword evidence="15" id="KW-0464">Manganese</keyword>
<keyword evidence="13" id="KW-0472">Membrane</keyword>
<dbReference type="GO" id="GO:0015020">
    <property type="term" value="F:glucuronosyltransferase activity"/>
    <property type="evidence" value="ECO:0000318"/>
    <property type="project" value="GO_Central"/>
</dbReference>
<keyword evidence="22" id="KW-1185">Reference proteome</keyword>
<sequence>REDDVVLVTHCTVNHLHYLLDIVEHWQGPISVAVVVPGLHIVSAYKSMIGLHLCNKDVQQRVTFHVVYPLSHPALDNRLSNYVRLARAELPLTCEEFMVTLQTGLANSANYGGEVPYPSNVLRNVGREHSKAKFVFVVDIDMMCNGNLYKDFLNFSRENNLFSMTVYVVPAFESQENLPPNTNKMELIKMWENGKVLPFYYQACRKCQSPTNYDKWKRSRSSSGLHVSFTRSWTDPWEPFYISLNSVPLYDGRFKQYGFNRISQVCETHVAGFSFAVLDNAFLVHHGFKQRFHKKKDAENNKNRELFRKFKKELKSKYPDSKNSC</sequence>
<evidence type="ECO:0000256" key="16">
    <source>
        <dbReference type="ARBA" id="ARBA00030723"/>
    </source>
</evidence>
<evidence type="ECO:0000256" key="6">
    <source>
        <dbReference type="ARBA" id="ARBA00022676"/>
    </source>
</evidence>
<proteinExistence type="inferred from homology"/>
<evidence type="ECO:0000256" key="17">
    <source>
        <dbReference type="ARBA" id="ARBA00032175"/>
    </source>
</evidence>
<dbReference type="Proteomes" id="UP000001593">
    <property type="component" value="Unassembled WGS sequence"/>
</dbReference>
<keyword evidence="6" id="KW-0328">Glycosyltransferase</keyword>
<dbReference type="UniPathway" id="UPA00378"/>
<evidence type="ECO:0000256" key="5">
    <source>
        <dbReference type="ARBA" id="ARBA00017962"/>
    </source>
</evidence>
<protein>
    <recommendedName>
        <fullName evidence="5">Beta-1,4-glucuronyltransferase 1</fullName>
    </recommendedName>
    <alternativeName>
        <fullName evidence="16">I-beta-1,3-N-acetylglucosaminyltransferase</fullName>
    </alternativeName>
    <alternativeName>
        <fullName evidence="19">N-acetyllactosaminide beta-1,3-N-acetylglucosaminyltransferase</fullName>
    </alternativeName>
    <alternativeName>
        <fullName evidence="17">Poly-N-acetyllactosamine extension enzyme</fullName>
    </alternativeName>
    <alternativeName>
        <fullName evidence="18">UDP-GlcNAc:betaGal beta-1,3-N-acetylglucosaminyltransferase 1</fullName>
    </alternativeName>
</protein>
<evidence type="ECO:0000256" key="13">
    <source>
        <dbReference type="ARBA" id="ARBA00023136"/>
    </source>
</evidence>
<reference evidence="21 22" key="1">
    <citation type="journal article" date="2007" name="Science">
        <title>Sea anemone genome reveals ancestral eumetazoan gene repertoire and genomic organization.</title>
        <authorList>
            <person name="Putnam N.H."/>
            <person name="Srivastava M."/>
            <person name="Hellsten U."/>
            <person name="Dirks B."/>
            <person name="Chapman J."/>
            <person name="Salamov A."/>
            <person name="Terry A."/>
            <person name="Shapiro H."/>
            <person name="Lindquist E."/>
            <person name="Kapitonov V.V."/>
            <person name="Jurka J."/>
            <person name="Genikhovich G."/>
            <person name="Grigoriev I.V."/>
            <person name="Lucas S.M."/>
            <person name="Steele R.E."/>
            <person name="Finnerty J.R."/>
            <person name="Technau U."/>
            <person name="Martindale M.Q."/>
            <person name="Rokhsar D.S."/>
        </authorList>
    </citation>
    <scope>NUCLEOTIDE SEQUENCE [LARGE SCALE GENOMIC DNA]</scope>
    <source>
        <strain evidence="22">CH2 X CH6</strain>
    </source>
</reference>
<keyword evidence="7" id="KW-0808">Transferase</keyword>
<dbReference type="PANTHER" id="PTHR46420">
    <property type="entry name" value="BETA-1,4-GLUCURONYLTRANSFERASE 1"/>
    <property type="match status" value="1"/>
</dbReference>
<keyword evidence="14" id="KW-0325">Glycoprotein</keyword>
<comment type="cofactor">
    <cofactor evidence="1">
        <name>Mn(2+)</name>
        <dbReference type="ChEBI" id="CHEBI:29035"/>
    </cofactor>
</comment>
<evidence type="ECO:0000256" key="2">
    <source>
        <dbReference type="ARBA" id="ARBA00004323"/>
    </source>
</evidence>
<dbReference type="GO" id="GO:0005794">
    <property type="term" value="C:Golgi apparatus"/>
    <property type="evidence" value="ECO:0000318"/>
    <property type="project" value="GO_Central"/>
</dbReference>
<keyword evidence="8" id="KW-0812">Transmembrane</keyword>
<dbReference type="GO" id="GO:0000139">
    <property type="term" value="C:Golgi membrane"/>
    <property type="evidence" value="ECO:0007669"/>
    <property type="project" value="UniProtKB-SubCell"/>
</dbReference>
<comment type="similarity">
    <text evidence="4">Belongs to the glycosyltransferase 49 family.</text>
</comment>
<dbReference type="PhylomeDB" id="A7SMB4"/>
<evidence type="ECO:0000256" key="14">
    <source>
        <dbReference type="ARBA" id="ARBA00023180"/>
    </source>
</evidence>
<dbReference type="HOGENOM" id="CLU_019238_5_0_1"/>
<keyword evidence="12" id="KW-0333">Golgi apparatus</keyword>
<dbReference type="InterPro" id="IPR029044">
    <property type="entry name" value="Nucleotide-diphossugar_trans"/>
</dbReference>
<dbReference type="eggNOG" id="KOG3765">
    <property type="taxonomic scope" value="Eukaryota"/>
</dbReference>
<dbReference type="Gene3D" id="3.90.550.10">
    <property type="entry name" value="Spore Coat Polysaccharide Biosynthesis Protein SpsA, Chain A"/>
    <property type="match status" value="1"/>
</dbReference>
<gene>
    <name evidence="21" type="ORF">NEMVEDRAFT_v1g123568</name>
</gene>
<name>A7SMB4_NEMVE</name>
<evidence type="ECO:0000256" key="3">
    <source>
        <dbReference type="ARBA" id="ARBA00004922"/>
    </source>
</evidence>
<dbReference type="STRING" id="45351.A7SMB4"/>
<accession>A7SMB4</accession>
<dbReference type="AlphaFoldDB" id="A7SMB4"/>
<comment type="pathway">
    <text evidence="3">Protein modification; protein glycosylation.</text>
</comment>
<keyword evidence="10" id="KW-0735">Signal-anchor</keyword>
<dbReference type="GO" id="GO:0035269">
    <property type="term" value="P:protein O-linked glycosylation via mannose"/>
    <property type="evidence" value="ECO:0000318"/>
    <property type="project" value="GO_Central"/>
</dbReference>
<evidence type="ECO:0000256" key="1">
    <source>
        <dbReference type="ARBA" id="ARBA00001936"/>
    </source>
</evidence>
<evidence type="ECO:0000256" key="10">
    <source>
        <dbReference type="ARBA" id="ARBA00022968"/>
    </source>
</evidence>
<evidence type="ECO:0000256" key="11">
    <source>
        <dbReference type="ARBA" id="ARBA00022989"/>
    </source>
</evidence>
<evidence type="ECO:0000256" key="18">
    <source>
        <dbReference type="ARBA" id="ARBA00032181"/>
    </source>
</evidence>
<dbReference type="InterPro" id="IPR043189">
    <property type="entry name" value="B4GAT1"/>
</dbReference>
<dbReference type="InParanoid" id="A7SMB4"/>
<evidence type="ECO:0000256" key="7">
    <source>
        <dbReference type="ARBA" id="ARBA00022679"/>
    </source>
</evidence>
<dbReference type="OMA" id="SGQYRIY"/>
<evidence type="ECO:0000256" key="9">
    <source>
        <dbReference type="ARBA" id="ARBA00022723"/>
    </source>
</evidence>
<evidence type="ECO:0000256" key="12">
    <source>
        <dbReference type="ARBA" id="ARBA00023034"/>
    </source>
</evidence>
<evidence type="ECO:0000256" key="4">
    <source>
        <dbReference type="ARBA" id="ARBA00008539"/>
    </source>
</evidence>
<comment type="subcellular location">
    <subcellularLocation>
        <location evidence="2">Golgi apparatus membrane</location>
        <topology evidence="2">Single-pass type II membrane protein</topology>
    </subcellularLocation>
</comment>
<evidence type="ECO:0000256" key="8">
    <source>
        <dbReference type="ARBA" id="ARBA00022692"/>
    </source>
</evidence>
<organism evidence="21 22">
    <name type="scientific">Nematostella vectensis</name>
    <name type="common">Starlet sea anemone</name>
    <dbReference type="NCBI Taxonomy" id="45351"/>
    <lineage>
        <taxon>Eukaryota</taxon>
        <taxon>Metazoa</taxon>
        <taxon>Cnidaria</taxon>
        <taxon>Anthozoa</taxon>
        <taxon>Hexacorallia</taxon>
        <taxon>Actiniaria</taxon>
        <taxon>Edwardsiidae</taxon>
        <taxon>Nematostella</taxon>
    </lineage>
</organism>
<evidence type="ECO:0000256" key="20">
    <source>
        <dbReference type="ARBA" id="ARBA00047852"/>
    </source>
</evidence>
<feature type="non-terminal residue" evidence="21">
    <location>
        <position position="325"/>
    </location>
</feature>
<keyword evidence="11" id="KW-1133">Transmembrane helix</keyword>
<evidence type="ECO:0000256" key="19">
    <source>
        <dbReference type="ARBA" id="ARBA00033291"/>
    </source>
</evidence>
<dbReference type="PANTHER" id="PTHR46420:SF1">
    <property type="entry name" value="BETA-1,4-GLUCURONYLTRANSFERASE 1"/>
    <property type="match status" value="1"/>
</dbReference>
<evidence type="ECO:0000313" key="21">
    <source>
        <dbReference type="EMBL" id="EDO35157.1"/>
    </source>
</evidence>
<dbReference type="EMBL" id="DS469707">
    <property type="protein sequence ID" value="EDO35157.1"/>
    <property type="molecule type" value="Genomic_DNA"/>
</dbReference>
<evidence type="ECO:0000256" key="15">
    <source>
        <dbReference type="ARBA" id="ARBA00023211"/>
    </source>
</evidence>
<keyword evidence="9" id="KW-0479">Metal-binding</keyword>
<comment type="catalytic activity">
    <reaction evidence="20">
        <text>3-O-[beta-D-Xyl-(1-&gt;4)-Rib-ol-P-Rib-ol-P-3-beta-D-GalNAc-(1-&gt;3)-beta-D-GlcNAc-(1-&gt;4)-(O-6-P-alpha-D-Man)]-Thr-[protein] + UDP-alpha-D-glucuronate = 3-O-[beta-D-GlcA-(1-&gt;3)-beta-D-Xyl-(1-&gt;4)-Rib-ol-P-Rib-ol-P-3-beta-D-GalNAc-(1-&gt;3)-beta-D-GlcNAc-(1-&gt;4)-(O-6-P-alpha-D-Man)]-Thr-[protein] + UDP + H(+)</text>
        <dbReference type="Rhea" id="RHEA:46860"/>
        <dbReference type="Rhea" id="RHEA-COMP:15023"/>
        <dbReference type="Rhea" id="RHEA-COMP:17482"/>
        <dbReference type="ChEBI" id="CHEBI:15378"/>
        <dbReference type="ChEBI" id="CHEBI:58052"/>
        <dbReference type="ChEBI" id="CHEBI:58223"/>
        <dbReference type="ChEBI" id="CHEBI:142405"/>
        <dbReference type="ChEBI" id="CHEBI:177336"/>
    </reaction>
</comment>